<accession>A0ACC3N949</accession>
<evidence type="ECO:0000313" key="1">
    <source>
        <dbReference type="EMBL" id="KAK3712698.1"/>
    </source>
</evidence>
<organism evidence="1 2">
    <name type="scientific">Vermiconidia calcicola</name>
    <dbReference type="NCBI Taxonomy" id="1690605"/>
    <lineage>
        <taxon>Eukaryota</taxon>
        <taxon>Fungi</taxon>
        <taxon>Dikarya</taxon>
        <taxon>Ascomycota</taxon>
        <taxon>Pezizomycotina</taxon>
        <taxon>Dothideomycetes</taxon>
        <taxon>Dothideomycetidae</taxon>
        <taxon>Mycosphaerellales</taxon>
        <taxon>Extremaceae</taxon>
        <taxon>Vermiconidia</taxon>
    </lineage>
</organism>
<keyword evidence="2" id="KW-1185">Reference proteome</keyword>
<feature type="non-terminal residue" evidence="1">
    <location>
        <position position="1"/>
    </location>
</feature>
<gene>
    <name evidence="1" type="ORF">LTR37_008962</name>
</gene>
<sequence length="150" mass="17231">LTVAGPEETIELLAEEAKDEEEDEDNQLDLSARMTLYKFSLEEHDKSREREQMATILLVNRVAGFIKTRLPSFDDLLAAWIVLDTQYGLFDVRTTTIAFKGAEGCMCRYLRRTRAATMPAKPINGSHSWLERKGPFHEHHRVGKHPWTLC</sequence>
<reference evidence="1" key="1">
    <citation type="submission" date="2023-07" db="EMBL/GenBank/DDBJ databases">
        <title>Black Yeasts Isolated from many extreme environments.</title>
        <authorList>
            <person name="Coleine C."/>
            <person name="Stajich J.E."/>
            <person name="Selbmann L."/>
        </authorList>
    </citation>
    <scope>NUCLEOTIDE SEQUENCE</scope>
    <source>
        <strain evidence="1">CCFEE 5714</strain>
    </source>
</reference>
<comment type="caution">
    <text evidence="1">The sequence shown here is derived from an EMBL/GenBank/DDBJ whole genome shotgun (WGS) entry which is preliminary data.</text>
</comment>
<dbReference type="Proteomes" id="UP001281147">
    <property type="component" value="Unassembled WGS sequence"/>
</dbReference>
<evidence type="ECO:0000313" key="2">
    <source>
        <dbReference type="Proteomes" id="UP001281147"/>
    </source>
</evidence>
<name>A0ACC3N949_9PEZI</name>
<dbReference type="EMBL" id="JAUTXU010000068">
    <property type="protein sequence ID" value="KAK3712698.1"/>
    <property type="molecule type" value="Genomic_DNA"/>
</dbReference>
<proteinExistence type="predicted"/>
<protein>
    <submittedName>
        <fullName evidence="1">Uncharacterized protein</fullName>
    </submittedName>
</protein>